<feature type="region of interest" description="Disordered" evidence="1">
    <location>
        <begin position="1"/>
        <end position="76"/>
    </location>
</feature>
<protein>
    <submittedName>
        <fullName evidence="3">Uncharacterized protein</fullName>
    </submittedName>
</protein>
<reference evidence="3 4" key="1">
    <citation type="submission" date="2024-05" db="EMBL/GenBank/DDBJ databases">
        <title>Three bacterial strains, DH-69, EH-24, and ECK-19 isolated from coastal sediments.</title>
        <authorList>
            <person name="Ye Y.-Q."/>
            <person name="Du Z.-J."/>
        </authorList>
    </citation>
    <scope>NUCLEOTIDE SEQUENCE [LARGE SCALE GENOMIC DNA]</scope>
    <source>
        <strain evidence="3 4">ECK-19</strain>
    </source>
</reference>
<feature type="transmembrane region" description="Helical" evidence="2">
    <location>
        <begin position="85"/>
        <end position="109"/>
    </location>
</feature>
<evidence type="ECO:0000256" key="1">
    <source>
        <dbReference type="SAM" id="MobiDB-lite"/>
    </source>
</evidence>
<evidence type="ECO:0000313" key="4">
    <source>
        <dbReference type="Proteomes" id="UP001560685"/>
    </source>
</evidence>
<dbReference type="Proteomes" id="UP001560685">
    <property type="component" value="Unassembled WGS sequence"/>
</dbReference>
<gene>
    <name evidence="3" type="ORF">ABFZ84_00235</name>
</gene>
<feature type="transmembrane region" description="Helical" evidence="2">
    <location>
        <begin position="148"/>
        <end position="168"/>
    </location>
</feature>
<dbReference type="RefSeq" id="WP_369311583.1">
    <property type="nucleotide sequence ID" value="NZ_JBEHZE010000001.1"/>
</dbReference>
<proteinExistence type="predicted"/>
<keyword evidence="2" id="KW-0472">Membrane</keyword>
<evidence type="ECO:0000313" key="3">
    <source>
        <dbReference type="EMBL" id="MEX6631964.1"/>
    </source>
</evidence>
<keyword evidence="2" id="KW-0812">Transmembrane</keyword>
<feature type="compositionally biased region" description="Polar residues" evidence="1">
    <location>
        <begin position="1"/>
        <end position="10"/>
    </location>
</feature>
<dbReference type="EMBL" id="JBEHZE010000001">
    <property type="protein sequence ID" value="MEX6631964.1"/>
    <property type="molecule type" value="Genomic_DNA"/>
</dbReference>
<comment type="caution">
    <text evidence="3">The sequence shown here is derived from an EMBL/GenBank/DDBJ whole genome shotgun (WGS) entry which is preliminary data.</text>
</comment>
<accession>A0ABV3Z1S6</accession>
<feature type="transmembrane region" description="Helical" evidence="2">
    <location>
        <begin position="115"/>
        <end position="136"/>
    </location>
</feature>
<evidence type="ECO:0000256" key="2">
    <source>
        <dbReference type="SAM" id="Phobius"/>
    </source>
</evidence>
<organism evidence="3 4">
    <name type="scientific">Hyphococcus lacteus</name>
    <dbReference type="NCBI Taxonomy" id="3143536"/>
    <lineage>
        <taxon>Bacteria</taxon>
        <taxon>Pseudomonadati</taxon>
        <taxon>Pseudomonadota</taxon>
        <taxon>Alphaproteobacteria</taxon>
        <taxon>Parvularculales</taxon>
        <taxon>Parvularculaceae</taxon>
        <taxon>Hyphococcus</taxon>
    </lineage>
</organism>
<keyword evidence="2" id="KW-1133">Transmembrane helix</keyword>
<sequence length="172" mass="18322">MTNDQYSQGRWGTGTRPVGTGPAQSAWDQGAAARRQQQETQRQQAQQQSRHAQQQRDEYNKNYGPNTPNGASLPASEDSEAAGGIMLIASIGAFVFLCVAVWNFVLMAFPSTGGIIGTALDFSPWAVGVVALGVGIRIQEILTTIAMWVLAAMLLFFGAAIVHGIFFASTGS</sequence>
<name>A0ABV3Z1S6_9PROT</name>
<feature type="compositionally biased region" description="Low complexity" evidence="1">
    <location>
        <begin position="29"/>
        <end position="52"/>
    </location>
</feature>
<keyword evidence="4" id="KW-1185">Reference proteome</keyword>